<reference evidence="2 3" key="1">
    <citation type="submission" date="2018-06" db="EMBL/GenBank/DDBJ databases">
        <title>Complete genome of Desulfovibrio indonesiensis P37SLT.</title>
        <authorList>
            <person name="Crispim J.S."/>
            <person name="Vidigal P.M.P."/>
            <person name="Silva L.C.F."/>
            <person name="Laguardia C.N."/>
            <person name="Araujo L.C."/>
            <person name="Dias R.S."/>
            <person name="Sousa M.P."/>
            <person name="Paula S.O."/>
            <person name="Silva C."/>
        </authorList>
    </citation>
    <scope>NUCLEOTIDE SEQUENCE [LARGE SCALE GENOMIC DNA]</scope>
    <source>
        <strain evidence="2 3">P37SLT</strain>
    </source>
</reference>
<feature type="transmembrane region" description="Helical" evidence="1">
    <location>
        <begin position="12"/>
        <end position="30"/>
    </location>
</feature>
<feature type="non-terminal residue" evidence="2">
    <location>
        <position position="33"/>
    </location>
</feature>
<evidence type="ECO:0000256" key="1">
    <source>
        <dbReference type="SAM" id="Phobius"/>
    </source>
</evidence>
<keyword evidence="1" id="KW-0472">Membrane</keyword>
<keyword evidence="1" id="KW-0812">Transmembrane</keyword>
<comment type="caution">
    <text evidence="2">The sequence shown here is derived from an EMBL/GenBank/DDBJ whole genome shotgun (WGS) entry which is preliminary data.</text>
</comment>
<dbReference type="EMBL" id="QMIE01000193">
    <property type="protein sequence ID" value="TVM07247.1"/>
    <property type="molecule type" value="Genomic_DNA"/>
</dbReference>
<organism evidence="2 3">
    <name type="scientific">Oceanidesulfovibrio indonesiensis</name>
    <dbReference type="NCBI Taxonomy" id="54767"/>
    <lineage>
        <taxon>Bacteria</taxon>
        <taxon>Pseudomonadati</taxon>
        <taxon>Thermodesulfobacteriota</taxon>
        <taxon>Desulfovibrionia</taxon>
        <taxon>Desulfovibrionales</taxon>
        <taxon>Desulfovibrionaceae</taxon>
        <taxon>Oceanidesulfovibrio</taxon>
    </lineage>
</organism>
<gene>
    <name evidence="2" type="ORF">DPQ33_19325</name>
</gene>
<protein>
    <submittedName>
        <fullName evidence="2">ABC transporter permease</fullName>
    </submittedName>
</protein>
<keyword evidence="3" id="KW-1185">Reference proteome</keyword>
<accession>A0A7M3M9R5</accession>
<evidence type="ECO:0000313" key="3">
    <source>
        <dbReference type="Proteomes" id="UP000448292"/>
    </source>
</evidence>
<proteinExistence type="predicted"/>
<dbReference type="Proteomes" id="UP000448292">
    <property type="component" value="Unassembled WGS sequence"/>
</dbReference>
<keyword evidence="1" id="KW-1133">Transmembrane helix</keyword>
<name>A0A7M3M9R5_9BACT</name>
<sequence length="33" mass="3431">MLLFVLKRIATLAPVLFGVSVAAFLSLALSPGD</sequence>
<evidence type="ECO:0000313" key="2">
    <source>
        <dbReference type="EMBL" id="TVM07247.1"/>
    </source>
</evidence>
<dbReference type="AlphaFoldDB" id="A0A7M3M9R5"/>